<dbReference type="RefSeq" id="WP_090239949.1">
    <property type="nucleotide sequence ID" value="NZ_FOJW01000013.1"/>
</dbReference>
<dbReference type="STRING" id="237679.SAMN04488072_11314"/>
<dbReference type="Proteomes" id="UP000198642">
    <property type="component" value="Unassembled WGS sequence"/>
</dbReference>
<dbReference type="InterPro" id="IPR036638">
    <property type="entry name" value="HLH_DNA-bd_sf"/>
</dbReference>
<dbReference type="Gene3D" id="4.10.280.10">
    <property type="entry name" value="Helix-loop-helix DNA-binding domain"/>
    <property type="match status" value="1"/>
</dbReference>
<dbReference type="AlphaFoldDB" id="A0A1I0ZVQ7"/>
<dbReference type="EMBL" id="FOJW01000013">
    <property type="protein sequence ID" value="SFB28253.1"/>
    <property type="molecule type" value="Genomic_DNA"/>
</dbReference>
<evidence type="ECO:0000313" key="1">
    <source>
        <dbReference type="EMBL" id="SFB28253.1"/>
    </source>
</evidence>
<keyword evidence="2" id="KW-1185">Reference proteome</keyword>
<proteinExistence type="predicted"/>
<organism evidence="1 2">
    <name type="scientific">Lentibacillus halodurans</name>
    <dbReference type="NCBI Taxonomy" id="237679"/>
    <lineage>
        <taxon>Bacteria</taxon>
        <taxon>Bacillati</taxon>
        <taxon>Bacillota</taxon>
        <taxon>Bacilli</taxon>
        <taxon>Bacillales</taxon>
        <taxon>Bacillaceae</taxon>
        <taxon>Lentibacillus</taxon>
    </lineage>
</organism>
<gene>
    <name evidence="1" type="ORF">SAMN04488072_11314</name>
</gene>
<reference evidence="1 2" key="1">
    <citation type="submission" date="2016-10" db="EMBL/GenBank/DDBJ databases">
        <authorList>
            <person name="de Groot N.N."/>
        </authorList>
    </citation>
    <scope>NUCLEOTIDE SEQUENCE [LARGE SCALE GENOMIC DNA]</scope>
    <source>
        <strain evidence="1 2">CGMCC 1.3702</strain>
    </source>
</reference>
<dbReference type="InterPro" id="IPR018540">
    <property type="entry name" value="Spo0E-like"/>
</dbReference>
<dbReference type="SUPFAM" id="SSF140500">
    <property type="entry name" value="BAS1536-like"/>
    <property type="match status" value="1"/>
</dbReference>
<name>A0A1I0ZVQ7_9BACI</name>
<dbReference type="OrthoDB" id="2973153at2"/>
<dbReference type="PANTHER" id="PTHR41263:SF1">
    <property type="entry name" value="ASPARTYL-PHOSPHATE PHOSPHATASE YISI"/>
    <property type="match status" value="1"/>
</dbReference>
<dbReference type="GO" id="GO:0043937">
    <property type="term" value="P:regulation of sporulation"/>
    <property type="evidence" value="ECO:0007669"/>
    <property type="project" value="InterPro"/>
</dbReference>
<accession>A0A1I0ZVQ7</accession>
<dbReference type="PANTHER" id="PTHR41263">
    <property type="entry name" value="ASPARTYL-PHOSPHATE PHOSPHATASE YISI"/>
    <property type="match status" value="1"/>
</dbReference>
<evidence type="ECO:0000313" key="2">
    <source>
        <dbReference type="Proteomes" id="UP000198642"/>
    </source>
</evidence>
<sequence length="63" mass="7457">MEVFEPEPTQQVLRTAISNKKREMIDLGMKYGLTDKRTVQCSQQLDYLLNLQRSMREFFELTG</sequence>
<dbReference type="InterPro" id="IPR037208">
    <property type="entry name" value="Spo0E-like_sf"/>
</dbReference>
<protein>
    <submittedName>
        <fullName evidence="1">Spo0E like sporulation regulatory protein</fullName>
    </submittedName>
</protein>
<dbReference type="InterPro" id="IPR053028">
    <property type="entry name" value="Spo0E-like_phosphatase"/>
</dbReference>
<dbReference type="GO" id="GO:0046983">
    <property type="term" value="F:protein dimerization activity"/>
    <property type="evidence" value="ECO:0007669"/>
    <property type="project" value="InterPro"/>
</dbReference>
<dbReference type="Pfam" id="PF09388">
    <property type="entry name" value="SpoOE-like"/>
    <property type="match status" value="1"/>
</dbReference>